<evidence type="ECO:0000259" key="9">
    <source>
        <dbReference type="Pfam" id="PF01233"/>
    </source>
</evidence>
<evidence type="ECO:0000256" key="7">
    <source>
        <dbReference type="RuleBase" id="RU004178"/>
    </source>
</evidence>
<comment type="similarity">
    <text evidence="1 7">Belongs to the NMT family.</text>
</comment>
<dbReference type="PANTHER" id="PTHR11377:SF5">
    <property type="entry name" value="GLYCYLPEPTIDE N-TETRADECANOYLTRANSFERASE"/>
    <property type="match status" value="1"/>
</dbReference>
<feature type="compositionally biased region" description="Basic and acidic residues" evidence="8">
    <location>
        <begin position="1"/>
        <end position="13"/>
    </location>
</feature>
<dbReference type="GO" id="GO:0005737">
    <property type="term" value="C:cytoplasm"/>
    <property type="evidence" value="ECO:0007669"/>
    <property type="project" value="TreeGrafter"/>
</dbReference>
<dbReference type="InterPro" id="IPR022677">
    <property type="entry name" value="NMT_C"/>
</dbReference>
<comment type="caution">
    <text evidence="11">The sequence shown here is derived from an EMBL/GenBank/DDBJ whole genome shotgun (WGS) entry which is preliminary data.</text>
</comment>
<keyword evidence="5 6" id="KW-0012">Acyltransferase</keyword>
<dbReference type="STRING" id="133383.A0A1R0GW88"/>
<comment type="function">
    <text evidence="6">Adds a myristoyl group to the N-terminal glycine residue of certain cellular proteins.</text>
</comment>
<feature type="region of interest" description="Disordered" evidence="8">
    <location>
        <begin position="1"/>
        <end position="27"/>
    </location>
</feature>
<evidence type="ECO:0000313" key="12">
    <source>
        <dbReference type="Proteomes" id="UP000187455"/>
    </source>
</evidence>
<dbReference type="EC" id="2.3.1.97" evidence="2 6"/>
<evidence type="ECO:0000256" key="3">
    <source>
        <dbReference type="ARBA" id="ARBA00022240"/>
    </source>
</evidence>
<feature type="domain" description="Glycylpeptide N-tetradecanoyltransferase N-terminal" evidence="9">
    <location>
        <begin position="79"/>
        <end position="180"/>
    </location>
</feature>
<dbReference type="AlphaFoldDB" id="A0A1R0GW88"/>
<dbReference type="Proteomes" id="UP000187455">
    <property type="component" value="Unassembled WGS sequence"/>
</dbReference>
<proteinExistence type="inferred from homology"/>
<reference evidence="11 12" key="1">
    <citation type="journal article" date="2016" name="Mol. Biol. Evol.">
        <title>Genome-Wide Survey of Gut Fungi (Harpellales) Reveals the First Horizontally Transferred Ubiquitin Gene from a Mosquito Host.</title>
        <authorList>
            <person name="Wang Y."/>
            <person name="White M.M."/>
            <person name="Kvist S."/>
            <person name="Moncalvo J.M."/>
        </authorList>
    </citation>
    <scope>NUCLEOTIDE SEQUENCE [LARGE SCALE GENOMIC DNA]</scope>
    <source>
        <strain evidence="11 12">ALG-7-W6</strain>
    </source>
</reference>
<dbReference type="SUPFAM" id="SSF55729">
    <property type="entry name" value="Acyl-CoA N-acyltransferases (Nat)"/>
    <property type="match status" value="2"/>
</dbReference>
<organism evidence="11 12">
    <name type="scientific">Smittium mucronatum</name>
    <dbReference type="NCBI Taxonomy" id="133383"/>
    <lineage>
        <taxon>Eukaryota</taxon>
        <taxon>Fungi</taxon>
        <taxon>Fungi incertae sedis</taxon>
        <taxon>Zoopagomycota</taxon>
        <taxon>Kickxellomycotina</taxon>
        <taxon>Harpellomycetes</taxon>
        <taxon>Harpellales</taxon>
        <taxon>Legeriomycetaceae</taxon>
        <taxon>Smittium</taxon>
    </lineage>
</organism>
<dbReference type="PIRSF" id="PIRSF015892">
    <property type="entry name" value="N-myristl_transf"/>
    <property type="match status" value="1"/>
</dbReference>
<keyword evidence="12" id="KW-1185">Reference proteome</keyword>
<protein>
    <recommendedName>
        <fullName evidence="3 6">Glycylpeptide N-tetradecanoyltransferase</fullName>
        <ecNumber evidence="2 6">2.3.1.97</ecNumber>
    </recommendedName>
</protein>
<dbReference type="Gene3D" id="3.40.630.170">
    <property type="match status" value="1"/>
</dbReference>
<dbReference type="InterPro" id="IPR022678">
    <property type="entry name" value="NMT_CS"/>
</dbReference>
<dbReference type="InterPro" id="IPR000903">
    <property type="entry name" value="NMT"/>
</dbReference>
<evidence type="ECO:0000256" key="2">
    <source>
        <dbReference type="ARBA" id="ARBA00012923"/>
    </source>
</evidence>
<dbReference type="OrthoDB" id="60315at2759"/>
<evidence type="ECO:0000256" key="4">
    <source>
        <dbReference type="ARBA" id="ARBA00022679"/>
    </source>
</evidence>
<dbReference type="PROSITE" id="PS00976">
    <property type="entry name" value="NMT_2"/>
    <property type="match status" value="1"/>
</dbReference>
<evidence type="ECO:0000256" key="5">
    <source>
        <dbReference type="ARBA" id="ARBA00023315"/>
    </source>
</evidence>
<dbReference type="Gene3D" id="3.40.630.30">
    <property type="match status" value="1"/>
</dbReference>
<name>A0A1R0GW88_9FUNG</name>
<dbReference type="EMBL" id="LSSL01002772">
    <property type="protein sequence ID" value="OLY81108.1"/>
    <property type="molecule type" value="Genomic_DNA"/>
</dbReference>
<accession>A0A1R0GW88</accession>
<evidence type="ECO:0000256" key="1">
    <source>
        <dbReference type="ARBA" id="ARBA00009469"/>
    </source>
</evidence>
<dbReference type="InterPro" id="IPR022676">
    <property type="entry name" value="NMT_N"/>
</dbReference>
<dbReference type="Pfam" id="PF01233">
    <property type="entry name" value="NMT"/>
    <property type="match status" value="1"/>
</dbReference>
<evidence type="ECO:0000256" key="6">
    <source>
        <dbReference type="RuleBase" id="RU000586"/>
    </source>
</evidence>
<dbReference type="PANTHER" id="PTHR11377">
    <property type="entry name" value="N-MYRISTOYL TRANSFERASE"/>
    <property type="match status" value="1"/>
</dbReference>
<comment type="catalytic activity">
    <reaction evidence="6">
        <text>N-terminal glycyl-[protein] + tetradecanoyl-CoA = N-tetradecanoylglycyl-[protein] + CoA + H(+)</text>
        <dbReference type="Rhea" id="RHEA:15521"/>
        <dbReference type="Rhea" id="RHEA-COMP:12666"/>
        <dbReference type="Rhea" id="RHEA-COMP:12667"/>
        <dbReference type="ChEBI" id="CHEBI:15378"/>
        <dbReference type="ChEBI" id="CHEBI:57287"/>
        <dbReference type="ChEBI" id="CHEBI:57385"/>
        <dbReference type="ChEBI" id="CHEBI:64723"/>
        <dbReference type="ChEBI" id="CHEBI:133050"/>
        <dbReference type="EC" id="2.3.1.97"/>
    </reaction>
</comment>
<dbReference type="GO" id="GO:0004379">
    <property type="term" value="F:glycylpeptide N-tetradecanoyltransferase activity"/>
    <property type="evidence" value="ECO:0007669"/>
    <property type="project" value="UniProtKB-EC"/>
</dbReference>
<gene>
    <name evidence="11" type="ORF">AYI68_g4790</name>
</gene>
<evidence type="ECO:0000313" key="11">
    <source>
        <dbReference type="EMBL" id="OLY81108.1"/>
    </source>
</evidence>
<evidence type="ECO:0000256" key="8">
    <source>
        <dbReference type="SAM" id="MobiDB-lite"/>
    </source>
</evidence>
<dbReference type="InterPro" id="IPR016181">
    <property type="entry name" value="Acyl_CoA_acyltransferase"/>
</dbReference>
<feature type="domain" description="Glycylpeptide N-tetradecanoyltransferase C-terminal" evidence="10">
    <location>
        <begin position="194"/>
        <end position="405"/>
    </location>
</feature>
<sequence>MSEEYSKNDKKIQDPNFVEDSSKDSSKKSEAIKLLLEQLESTNLASDKTPAGSQKHLFWDSQPVPKQDVQIKKDGPLHDDIPIDKVPNEPIELPEGYEWCLVNIHNEKEMTELYTLLSKNYVEDSDELFRFHYTPEFLKWGLDPPNQNPEWHLGIRVKNKKRQLIGFISGLQVEMRVKETYFHRPLNPKKLVESGFSRLPPGMTMSRLVNKFKVISDTSAQLPGMRPIKEKDIPQVRKLLNKYLNSRSKMHQVFSTDELAKHWLLPRDNVVYSYVVEDVLKPGKVTDFFSFYLLPSTVLKSSSTDKGSHLINSAYLFYYATNPEPASGLKPESGESFKQLNDSKLKERLLILMYNCLMLAKKENLDVLNCVNVLDNGMIIDDLKFGQGDGKLHYYFYNYVVNGLKPNDVGLTML</sequence>
<evidence type="ECO:0000259" key="10">
    <source>
        <dbReference type="Pfam" id="PF02799"/>
    </source>
</evidence>
<dbReference type="Pfam" id="PF02799">
    <property type="entry name" value="NMT_C"/>
    <property type="match status" value="1"/>
</dbReference>
<keyword evidence="4 6" id="KW-0808">Transferase</keyword>